<comment type="caution">
    <text evidence="3">The sequence shown here is derived from an EMBL/GenBank/DDBJ whole genome shotgun (WGS) entry which is preliminary data.</text>
</comment>
<evidence type="ECO:0000256" key="1">
    <source>
        <dbReference type="ARBA" id="ARBA00022723"/>
    </source>
</evidence>
<feature type="domain" description="Cupin type-2" evidence="2">
    <location>
        <begin position="44"/>
        <end position="111"/>
    </location>
</feature>
<dbReference type="AlphaFoldDB" id="W9GQM1"/>
<evidence type="ECO:0000313" key="3">
    <source>
        <dbReference type="EMBL" id="EWT07108.1"/>
    </source>
</evidence>
<reference evidence="4" key="1">
    <citation type="submission" date="2013-08" db="EMBL/GenBank/DDBJ databases">
        <title>Intrasporangium oryzae NRRL B-24470.</title>
        <authorList>
            <person name="Liu H."/>
            <person name="Wang G."/>
        </authorList>
    </citation>
    <scope>NUCLEOTIDE SEQUENCE [LARGE SCALE GENOMIC DNA]</scope>
    <source>
        <strain evidence="4">Q5-1</strain>
    </source>
</reference>
<dbReference type="InterPro" id="IPR013096">
    <property type="entry name" value="Cupin_2"/>
</dbReference>
<name>W9GQM1_9MICO</name>
<evidence type="ECO:0000259" key="2">
    <source>
        <dbReference type="Pfam" id="PF07883"/>
    </source>
</evidence>
<proteinExistence type="predicted"/>
<dbReference type="CDD" id="cd02208">
    <property type="entry name" value="cupin_RmlC-like"/>
    <property type="match status" value="1"/>
</dbReference>
<keyword evidence="4" id="KW-1185">Reference proteome</keyword>
<accession>W9GQM1</accession>
<protein>
    <submittedName>
        <fullName evidence="3">Cupin</fullName>
    </submittedName>
</protein>
<dbReference type="SUPFAM" id="SSF51182">
    <property type="entry name" value="RmlC-like cupins"/>
    <property type="match status" value="1"/>
</dbReference>
<dbReference type="Gene3D" id="2.60.120.10">
    <property type="entry name" value="Jelly Rolls"/>
    <property type="match status" value="1"/>
</dbReference>
<gene>
    <name evidence="3" type="ORF">N864_12200</name>
</gene>
<keyword evidence="1" id="KW-0479">Metal-binding</keyword>
<dbReference type="EMBL" id="AWQS01000021">
    <property type="protein sequence ID" value="EWT07108.1"/>
    <property type="molecule type" value="Genomic_DNA"/>
</dbReference>
<sequence>MIRPETVGPTLYTRPARSGPVDRFEPGDALVRTLIDTDRFEVGIWEALPGESFWVDEHELDEFQYVISGEATVVLPNDRTAMVARAGEVVYMPAGTAHQTMNRGAEPLRVLYCAPPNAIAT</sequence>
<organism evidence="3 4">
    <name type="scientific">Intrasporangium chromatireducens Q5-1</name>
    <dbReference type="NCBI Taxonomy" id="584657"/>
    <lineage>
        <taxon>Bacteria</taxon>
        <taxon>Bacillati</taxon>
        <taxon>Actinomycetota</taxon>
        <taxon>Actinomycetes</taxon>
        <taxon>Micrococcales</taxon>
        <taxon>Intrasporangiaceae</taxon>
        <taxon>Intrasporangium</taxon>
    </lineage>
</organism>
<dbReference type="RefSeq" id="WP_034714022.1">
    <property type="nucleotide sequence ID" value="NZ_AWQS01000021.1"/>
</dbReference>
<dbReference type="Proteomes" id="UP000019494">
    <property type="component" value="Unassembled WGS sequence"/>
</dbReference>
<evidence type="ECO:0000313" key="4">
    <source>
        <dbReference type="Proteomes" id="UP000019494"/>
    </source>
</evidence>
<dbReference type="InterPro" id="IPR014710">
    <property type="entry name" value="RmlC-like_jellyroll"/>
</dbReference>
<dbReference type="Pfam" id="PF07883">
    <property type="entry name" value="Cupin_2"/>
    <property type="match status" value="1"/>
</dbReference>
<dbReference type="GO" id="GO:0046872">
    <property type="term" value="F:metal ion binding"/>
    <property type="evidence" value="ECO:0007669"/>
    <property type="project" value="UniProtKB-KW"/>
</dbReference>
<dbReference type="PANTHER" id="PTHR35848">
    <property type="entry name" value="OXALATE-BINDING PROTEIN"/>
    <property type="match status" value="1"/>
</dbReference>
<dbReference type="InterPro" id="IPR011051">
    <property type="entry name" value="RmlC_Cupin_sf"/>
</dbReference>
<dbReference type="InterPro" id="IPR051610">
    <property type="entry name" value="GPI/OXD"/>
</dbReference>
<dbReference type="OrthoDB" id="122936at2"/>